<evidence type="ECO:0000313" key="10">
    <source>
        <dbReference type="EMBL" id="EFC48509.1"/>
    </source>
</evidence>
<proteinExistence type="predicted"/>
<accession>D2V4G2</accession>
<keyword evidence="11" id="KW-1185">Reference proteome</keyword>
<protein>
    <submittedName>
        <fullName evidence="10">Predicted protein</fullName>
    </submittedName>
</protein>
<dbReference type="GO" id="GO:0003677">
    <property type="term" value="F:DNA binding"/>
    <property type="evidence" value="ECO:0007669"/>
    <property type="project" value="UniProtKB-KW"/>
</dbReference>
<feature type="region of interest" description="Disordered" evidence="8">
    <location>
        <begin position="208"/>
        <end position="266"/>
    </location>
</feature>
<dbReference type="Proteomes" id="UP000006671">
    <property type="component" value="Unassembled WGS sequence"/>
</dbReference>
<feature type="compositionally biased region" description="Polar residues" evidence="8">
    <location>
        <begin position="157"/>
        <end position="167"/>
    </location>
</feature>
<dbReference type="InterPro" id="IPR003035">
    <property type="entry name" value="RWP-RK_dom"/>
</dbReference>
<evidence type="ECO:0000256" key="6">
    <source>
        <dbReference type="ARBA" id="ARBA00023242"/>
    </source>
</evidence>
<dbReference type="GO" id="GO:0003700">
    <property type="term" value="F:DNA-binding transcription factor activity"/>
    <property type="evidence" value="ECO:0007669"/>
    <property type="project" value="InterPro"/>
</dbReference>
<keyword evidence="2" id="KW-0805">Transcription regulation</keyword>
<evidence type="ECO:0000259" key="9">
    <source>
        <dbReference type="PROSITE" id="PS51519"/>
    </source>
</evidence>
<feature type="coiled-coil region" evidence="7">
    <location>
        <begin position="334"/>
        <end position="361"/>
    </location>
</feature>
<organism evidence="11">
    <name type="scientific">Naegleria gruberi</name>
    <name type="common">Amoeba</name>
    <dbReference type="NCBI Taxonomy" id="5762"/>
    <lineage>
        <taxon>Eukaryota</taxon>
        <taxon>Discoba</taxon>
        <taxon>Heterolobosea</taxon>
        <taxon>Tetramitia</taxon>
        <taxon>Eutetramitia</taxon>
        <taxon>Vahlkampfiidae</taxon>
        <taxon>Naegleria</taxon>
    </lineage>
</organism>
<dbReference type="InterPro" id="IPR044607">
    <property type="entry name" value="RKD-like"/>
</dbReference>
<evidence type="ECO:0000256" key="3">
    <source>
        <dbReference type="ARBA" id="ARBA00023054"/>
    </source>
</evidence>
<feature type="domain" description="RWP-RK" evidence="9">
    <location>
        <begin position="247"/>
        <end position="338"/>
    </location>
</feature>
<dbReference type="GeneID" id="8862138"/>
<evidence type="ECO:0000256" key="2">
    <source>
        <dbReference type="ARBA" id="ARBA00023015"/>
    </source>
</evidence>
<evidence type="ECO:0000256" key="7">
    <source>
        <dbReference type="SAM" id="Coils"/>
    </source>
</evidence>
<name>D2V4G2_NAEGR</name>
<feature type="region of interest" description="Disordered" evidence="8">
    <location>
        <begin position="157"/>
        <end position="193"/>
    </location>
</feature>
<reference evidence="10 11" key="1">
    <citation type="journal article" date="2010" name="Cell">
        <title>The genome of Naegleria gruberi illuminates early eukaryotic versatility.</title>
        <authorList>
            <person name="Fritz-Laylin L.K."/>
            <person name="Prochnik S.E."/>
            <person name="Ginger M.L."/>
            <person name="Dacks J.B."/>
            <person name="Carpenter M.L."/>
            <person name="Field M.C."/>
            <person name="Kuo A."/>
            <person name="Paredez A."/>
            <person name="Chapman J."/>
            <person name="Pham J."/>
            <person name="Shu S."/>
            <person name="Neupane R."/>
            <person name="Cipriano M."/>
            <person name="Mancuso J."/>
            <person name="Tu H."/>
            <person name="Salamov A."/>
            <person name="Lindquist E."/>
            <person name="Shapiro H."/>
            <person name="Lucas S."/>
            <person name="Grigoriev I.V."/>
            <person name="Cande W.Z."/>
            <person name="Fulton C."/>
            <person name="Rokhsar D.S."/>
            <person name="Dawson S.C."/>
        </authorList>
    </citation>
    <scope>NUCLEOTIDE SEQUENCE [LARGE SCALE GENOMIC DNA]</scope>
    <source>
        <strain evidence="10 11">NEG-M</strain>
    </source>
</reference>
<dbReference type="PROSITE" id="PS51519">
    <property type="entry name" value="RWP_RK"/>
    <property type="match status" value="1"/>
</dbReference>
<keyword evidence="5" id="KW-0804">Transcription</keyword>
<evidence type="ECO:0000256" key="1">
    <source>
        <dbReference type="ARBA" id="ARBA00004049"/>
    </source>
</evidence>
<feature type="compositionally biased region" description="Low complexity" evidence="8">
    <location>
        <begin position="212"/>
        <end position="229"/>
    </location>
</feature>
<evidence type="ECO:0000313" key="11">
    <source>
        <dbReference type="Proteomes" id="UP000006671"/>
    </source>
</evidence>
<dbReference type="OrthoDB" id="6270329at2759"/>
<dbReference type="eggNOG" id="ENOG502SENJ">
    <property type="taxonomic scope" value="Eukaryota"/>
</dbReference>
<evidence type="ECO:0000256" key="5">
    <source>
        <dbReference type="ARBA" id="ARBA00023163"/>
    </source>
</evidence>
<keyword evidence="3 7" id="KW-0175">Coiled coil</keyword>
<dbReference type="EMBL" id="GG738851">
    <property type="protein sequence ID" value="EFC48509.1"/>
    <property type="molecule type" value="Genomic_DNA"/>
</dbReference>
<dbReference type="VEuPathDB" id="AmoebaDB:NAEGRDRAFT_63714"/>
<dbReference type="InParanoid" id="D2V4G2"/>
<keyword evidence="6" id="KW-0539">Nucleus</keyword>
<feature type="compositionally biased region" description="Low complexity" evidence="8">
    <location>
        <begin position="168"/>
        <end position="192"/>
    </location>
</feature>
<sequence>MDNNYYYNNNYNISMQQQASSNNFTALMNGSLPTAATVATSTNNLMNHLYSSLDMGALSTSSVASSTHIKSEPLEPSTTSSLHSLTQNTIQNSYTSSLYSNNNSTFGHSFMNQLNSPADLLDANQVVMPLMQSTNHQNFLNQTAAANQLIVASNTCGSTSPPSTLDNQNPQSFYPQQQQAASSSHSVSSQNSMNFVPPQIEQTFSANSTVNTSSQQLQSPPTTTATSSSFDDEDMDEDEEPEANSKKKKKKSGKSRSSSHGLSVRKHRKNIAFNDIASCFEMPIRDASQLLGVSLTQLKRLCREFQIPRWPFRRLNSIQRRIEVLQIMQQRSESKNDQKSVAQTQQEIDKLQREVVELKTNPSPNVSSILLQDGTVIMNTESPTNTNSFQDQNYANLDARSTTFSNPYTGMLQISNSPQQSFSNMLQMPTTNQYADVDSQKIVLKYPAKNNQQQQQQQQEDIYQSNQTSNFPFQAYGQPTNFATSDTLSMNRAGQIQNFVPSPTPQMIQPNFANNNQPYPTSPRYHGFQTEFHDYSNHFNKSEPNPKIYNFHNITFPSAVNTNLQQMNNLNGLPLTIGPGNTLPPNMTNISMDPLMNVNSINSSVQHDNIQNMNASTNQDNGRLYSRRNAASLDVLTDYEKMQLLNIIAQYNSSMSQSNEQCNPNSPNREEKKNSLIDVLNSRKVSLPADFNAQGVIRKLSQSYGDDIFNIENGTMNFGNTDLDNLTTEDILKLLGDFFPQQHTPVSQTSNK</sequence>
<dbReference type="RefSeq" id="XP_002681253.1">
    <property type="nucleotide sequence ID" value="XM_002681207.1"/>
</dbReference>
<dbReference type="Pfam" id="PF02042">
    <property type="entry name" value="RWP-RK"/>
    <property type="match status" value="1"/>
</dbReference>
<comment type="function">
    <text evidence="1">Putative transcription factor.</text>
</comment>
<evidence type="ECO:0000256" key="8">
    <source>
        <dbReference type="SAM" id="MobiDB-lite"/>
    </source>
</evidence>
<dbReference type="KEGG" id="ngr:NAEGRDRAFT_63714"/>
<dbReference type="AlphaFoldDB" id="D2V4G2"/>
<feature type="compositionally biased region" description="Acidic residues" evidence="8">
    <location>
        <begin position="230"/>
        <end position="242"/>
    </location>
</feature>
<gene>
    <name evidence="10" type="ORF">NAEGRDRAFT_63714</name>
</gene>
<dbReference type="PANTHER" id="PTHR46373:SF2">
    <property type="entry name" value="RWP-RK DOMAIN-CONTAINING PROTEIN"/>
    <property type="match status" value="1"/>
</dbReference>
<dbReference type="PANTHER" id="PTHR46373">
    <property type="entry name" value="PROTEIN RKD4"/>
    <property type="match status" value="1"/>
</dbReference>
<evidence type="ECO:0000256" key="4">
    <source>
        <dbReference type="ARBA" id="ARBA00023125"/>
    </source>
</evidence>
<keyword evidence="4" id="KW-0238">DNA-binding</keyword>